<proteinExistence type="predicted"/>
<evidence type="ECO:0000313" key="2">
    <source>
        <dbReference type="EMBL" id="KNC77398.1"/>
    </source>
</evidence>
<feature type="non-terminal residue" evidence="2">
    <location>
        <position position="445"/>
    </location>
</feature>
<sequence length="445" mass="47457">MDGFDADGNTYTGLTKAQLISGDAGFDSDDAMVAAGGRKRPDTTGASSSTDIADPTESGDWENYWPSFNGKKLLFKKEGITRAGNGKIIDKAWYHMSNRPAPTVTETQTQFAFTQVYVTSSVEPTDNYWCDGGWIQITKDGDLMDDDWVVAYITGYLSLISPNVDDVDTYDWCVNTNDKNNTGACARQYAKSHSEADLDAAFAVASNDHTSTIILHVCSLPCLDAMCVATQENYAFLQPLRLHEISFTKSSSGYRNISTPCLNGEGIYSPAGSSGRKTFGFCPQGQRCDTINPGTDMCQCEACPPGLTNCLESTCVASQTANDTATAPVWEPTFRCATGACEQGFYQDKTTGQCTSCSFVSGCTEAVCTSSFDTQCAYGGCIGGCFNTAPPGGSGMCTCDSLTCSGQTALPTTDIDANCGTFCVDDQGVLIREVMGGEDLTQCTE</sequence>
<feature type="region of interest" description="Disordered" evidence="1">
    <location>
        <begin position="32"/>
        <end position="59"/>
    </location>
</feature>
<keyword evidence="3" id="KW-1185">Reference proteome</keyword>
<protein>
    <submittedName>
        <fullName evidence="2">Uncharacterized protein</fullName>
    </submittedName>
</protein>
<dbReference type="GeneID" id="25910642"/>
<evidence type="ECO:0000313" key="3">
    <source>
        <dbReference type="Proteomes" id="UP000054560"/>
    </source>
</evidence>
<reference evidence="2 3" key="1">
    <citation type="submission" date="2011-02" db="EMBL/GenBank/DDBJ databases">
        <title>The Genome Sequence of Sphaeroforma arctica JP610.</title>
        <authorList>
            <consortium name="The Broad Institute Genome Sequencing Platform"/>
            <person name="Russ C."/>
            <person name="Cuomo C."/>
            <person name="Young S.K."/>
            <person name="Zeng Q."/>
            <person name="Gargeya S."/>
            <person name="Alvarado L."/>
            <person name="Berlin A."/>
            <person name="Chapman S.B."/>
            <person name="Chen Z."/>
            <person name="Freedman E."/>
            <person name="Gellesch M."/>
            <person name="Goldberg J."/>
            <person name="Griggs A."/>
            <person name="Gujja S."/>
            <person name="Heilman E."/>
            <person name="Heiman D."/>
            <person name="Howarth C."/>
            <person name="Mehta T."/>
            <person name="Neiman D."/>
            <person name="Pearson M."/>
            <person name="Roberts A."/>
            <person name="Saif S."/>
            <person name="Shea T."/>
            <person name="Shenoy N."/>
            <person name="Sisk P."/>
            <person name="Stolte C."/>
            <person name="Sykes S."/>
            <person name="White J."/>
            <person name="Yandava C."/>
            <person name="Burger G."/>
            <person name="Gray M.W."/>
            <person name="Holland P.W.H."/>
            <person name="King N."/>
            <person name="Lang F.B.F."/>
            <person name="Roger A.J."/>
            <person name="Ruiz-Trillo I."/>
            <person name="Haas B."/>
            <person name="Nusbaum C."/>
            <person name="Birren B."/>
        </authorList>
    </citation>
    <scope>NUCLEOTIDE SEQUENCE [LARGE SCALE GENOMIC DNA]</scope>
    <source>
        <strain evidence="2 3">JP610</strain>
    </source>
</reference>
<accession>A0A0L0FMX7</accession>
<gene>
    <name evidence="2" type="ORF">SARC_10138</name>
</gene>
<dbReference type="EMBL" id="KQ242745">
    <property type="protein sequence ID" value="KNC77398.1"/>
    <property type="molecule type" value="Genomic_DNA"/>
</dbReference>
<dbReference type="AlphaFoldDB" id="A0A0L0FMX7"/>
<organism evidence="2 3">
    <name type="scientific">Sphaeroforma arctica JP610</name>
    <dbReference type="NCBI Taxonomy" id="667725"/>
    <lineage>
        <taxon>Eukaryota</taxon>
        <taxon>Ichthyosporea</taxon>
        <taxon>Ichthyophonida</taxon>
        <taxon>Sphaeroforma</taxon>
    </lineage>
</organism>
<dbReference type="RefSeq" id="XP_014151300.1">
    <property type="nucleotide sequence ID" value="XM_014295825.1"/>
</dbReference>
<name>A0A0L0FMX7_9EUKA</name>
<evidence type="ECO:0000256" key="1">
    <source>
        <dbReference type="SAM" id="MobiDB-lite"/>
    </source>
</evidence>
<dbReference type="Proteomes" id="UP000054560">
    <property type="component" value="Unassembled WGS sequence"/>
</dbReference>